<feature type="transmembrane region" description="Helical" evidence="2">
    <location>
        <begin position="89"/>
        <end position="108"/>
    </location>
</feature>
<evidence type="ECO:0000313" key="3">
    <source>
        <dbReference type="EMBL" id="MBP2388265.1"/>
    </source>
</evidence>
<feature type="compositionally biased region" description="Basic and acidic residues" evidence="1">
    <location>
        <begin position="188"/>
        <end position="212"/>
    </location>
</feature>
<dbReference type="EMBL" id="JAGIOF010000001">
    <property type="protein sequence ID" value="MBP2388265.1"/>
    <property type="molecule type" value="Genomic_DNA"/>
</dbReference>
<protein>
    <submittedName>
        <fullName evidence="3">ElaB/YqjD/DUF883 family membrane-anchored ribosome-binding protein</fullName>
    </submittedName>
</protein>
<organism evidence="3 4">
    <name type="scientific">Paeniglutamicibacter kerguelensis</name>
    <dbReference type="NCBI Taxonomy" id="254788"/>
    <lineage>
        <taxon>Bacteria</taxon>
        <taxon>Bacillati</taxon>
        <taxon>Actinomycetota</taxon>
        <taxon>Actinomycetes</taxon>
        <taxon>Micrococcales</taxon>
        <taxon>Micrococcaceae</taxon>
        <taxon>Paeniglutamicibacter</taxon>
    </lineage>
</organism>
<keyword evidence="2" id="KW-0812">Transmembrane</keyword>
<feature type="region of interest" description="Disordered" evidence="1">
    <location>
        <begin position="185"/>
        <end position="221"/>
    </location>
</feature>
<keyword evidence="2" id="KW-1133">Transmembrane helix</keyword>
<evidence type="ECO:0000256" key="1">
    <source>
        <dbReference type="SAM" id="MobiDB-lite"/>
    </source>
</evidence>
<dbReference type="Gene3D" id="1.20.120.20">
    <property type="entry name" value="Apolipoprotein"/>
    <property type="match status" value="1"/>
</dbReference>
<dbReference type="Proteomes" id="UP001296993">
    <property type="component" value="Unassembled WGS sequence"/>
</dbReference>
<evidence type="ECO:0000256" key="2">
    <source>
        <dbReference type="SAM" id="Phobius"/>
    </source>
</evidence>
<proteinExistence type="predicted"/>
<accession>A0ABS4XIH8</accession>
<sequence>MTEALDHAREVVLNEYIPAANEKISQAAQFTARKIEEAQIPAALNNLAGSLTPEPETIERVQQAATAAVETTAKELENVQKPAKKKKGLLIFAIIAAAGAAAVAAWRASKPIDDPWKTPAPVEPTTVRANVATETPASVDEVREQVAKSAAEAKEHAKDAAKEATAGAKETLVSVKEELTEAASAAKHKAEEAVSAVEDKVSEVVADIKSDTPKPSPRPKK</sequence>
<dbReference type="SUPFAM" id="SSF58113">
    <property type="entry name" value="Apolipoprotein A-I"/>
    <property type="match status" value="1"/>
</dbReference>
<gene>
    <name evidence="3" type="ORF">JOF47_003776</name>
</gene>
<reference evidence="3 4" key="1">
    <citation type="submission" date="2021-03" db="EMBL/GenBank/DDBJ databases">
        <title>Sequencing the genomes of 1000 actinobacteria strains.</title>
        <authorList>
            <person name="Klenk H.-P."/>
        </authorList>
    </citation>
    <scope>NUCLEOTIDE SEQUENCE [LARGE SCALE GENOMIC DNA]</scope>
    <source>
        <strain evidence="3 4">DSM 15797</strain>
    </source>
</reference>
<keyword evidence="4" id="KW-1185">Reference proteome</keyword>
<evidence type="ECO:0000313" key="4">
    <source>
        <dbReference type="Proteomes" id="UP001296993"/>
    </source>
</evidence>
<dbReference type="RefSeq" id="WP_210001146.1">
    <property type="nucleotide sequence ID" value="NZ_BAAAJY010000016.1"/>
</dbReference>
<comment type="caution">
    <text evidence="3">The sequence shown here is derived from an EMBL/GenBank/DDBJ whole genome shotgun (WGS) entry which is preliminary data.</text>
</comment>
<name>A0ABS4XIH8_9MICC</name>
<keyword evidence="2" id="KW-0472">Membrane</keyword>